<dbReference type="Proteomes" id="UP001240250">
    <property type="component" value="Unassembled WGS sequence"/>
</dbReference>
<dbReference type="PROSITE" id="PS50928">
    <property type="entry name" value="ABC_TM1"/>
    <property type="match status" value="1"/>
</dbReference>
<feature type="transmembrane region" description="Helical" evidence="7">
    <location>
        <begin position="113"/>
        <end position="134"/>
    </location>
</feature>
<proteinExistence type="inferred from homology"/>
<keyword evidence="4 7" id="KW-0812">Transmembrane</keyword>
<dbReference type="PANTHER" id="PTHR32243:SF18">
    <property type="entry name" value="INNER MEMBRANE ABC TRANSPORTER PERMEASE PROTEIN YCJP"/>
    <property type="match status" value="1"/>
</dbReference>
<comment type="similarity">
    <text evidence="7">Belongs to the binding-protein-dependent transport system permease family.</text>
</comment>
<evidence type="ECO:0000259" key="8">
    <source>
        <dbReference type="PROSITE" id="PS50928"/>
    </source>
</evidence>
<evidence type="ECO:0000256" key="2">
    <source>
        <dbReference type="ARBA" id="ARBA00022448"/>
    </source>
</evidence>
<dbReference type="CDD" id="cd06261">
    <property type="entry name" value="TM_PBP2"/>
    <property type="match status" value="1"/>
</dbReference>
<feature type="transmembrane region" description="Helical" evidence="7">
    <location>
        <begin position="248"/>
        <end position="269"/>
    </location>
</feature>
<dbReference type="SUPFAM" id="SSF161098">
    <property type="entry name" value="MetI-like"/>
    <property type="match status" value="1"/>
</dbReference>
<dbReference type="EMBL" id="JAUSVM010000001">
    <property type="protein sequence ID" value="MDQ0425240.1"/>
    <property type="molecule type" value="Genomic_DNA"/>
</dbReference>
<evidence type="ECO:0000256" key="5">
    <source>
        <dbReference type="ARBA" id="ARBA00022989"/>
    </source>
</evidence>
<feature type="transmembrane region" description="Helical" evidence="7">
    <location>
        <begin position="20"/>
        <end position="40"/>
    </location>
</feature>
<protein>
    <submittedName>
        <fullName evidence="9">Multiple sugar transport system permease protein</fullName>
    </submittedName>
</protein>
<gene>
    <name evidence="9" type="ORF">JO380_001621</name>
</gene>
<keyword evidence="9" id="KW-0762">Sugar transport</keyword>
<keyword evidence="6 7" id="KW-0472">Membrane</keyword>
<feature type="transmembrane region" description="Helical" evidence="7">
    <location>
        <begin position="82"/>
        <end position="101"/>
    </location>
</feature>
<dbReference type="PANTHER" id="PTHR32243">
    <property type="entry name" value="MALTOSE TRANSPORT SYSTEM PERMEASE-RELATED"/>
    <property type="match status" value="1"/>
</dbReference>
<dbReference type="InterPro" id="IPR035906">
    <property type="entry name" value="MetI-like_sf"/>
</dbReference>
<evidence type="ECO:0000256" key="4">
    <source>
        <dbReference type="ARBA" id="ARBA00022692"/>
    </source>
</evidence>
<evidence type="ECO:0000313" key="10">
    <source>
        <dbReference type="Proteomes" id="UP001240250"/>
    </source>
</evidence>
<keyword evidence="2 7" id="KW-0813">Transport</keyword>
<dbReference type="Pfam" id="PF00528">
    <property type="entry name" value="BPD_transp_1"/>
    <property type="match status" value="1"/>
</dbReference>
<name>A0ABU0GIM9_9CELL</name>
<dbReference type="RefSeq" id="WP_070319178.1">
    <property type="nucleotide sequence ID" value="NZ_CP194061.1"/>
</dbReference>
<keyword evidence="5 7" id="KW-1133">Transmembrane helix</keyword>
<evidence type="ECO:0000256" key="3">
    <source>
        <dbReference type="ARBA" id="ARBA00022475"/>
    </source>
</evidence>
<accession>A0ABU0GIM9</accession>
<sequence length="284" mass="30147">MSAVSARLGGLAAARRTGLYVLLTVWIVTILGPYVIMFLTSLTPSSQLASAGASLWPSEISTAAYSELLGSTPFLTYLRNSLVVAAVAVPLALVCASGAAIALSRFEFVGRQVFMVAVLVAQLLPAVLLVISLQGQLRVFNLLDNVLGLALVHAAFATPFATWLLKGFLDSIPRELEESGRIDGASSWQVVRMIIVPLLAPGMVAAGTYIFILSWNEFLYALTFMQSTSTRTLPIGLHLFIGEYQIRWDLLTAGGVLAVLPVVAGFLVVQKRLVAGLAAGAVKG</sequence>
<dbReference type="Gene3D" id="1.10.3720.10">
    <property type="entry name" value="MetI-like"/>
    <property type="match status" value="1"/>
</dbReference>
<evidence type="ECO:0000313" key="9">
    <source>
        <dbReference type="EMBL" id="MDQ0425240.1"/>
    </source>
</evidence>
<keyword evidence="10" id="KW-1185">Reference proteome</keyword>
<organism evidence="9 10">
    <name type="scientific">Cellulomonas iranensis</name>
    <dbReference type="NCBI Taxonomy" id="76862"/>
    <lineage>
        <taxon>Bacteria</taxon>
        <taxon>Bacillati</taxon>
        <taxon>Actinomycetota</taxon>
        <taxon>Actinomycetes</taxon>
        <taxon>Micrococcales</taxon>
        <taxon>Cellulomonadaceae</taxon>
        <taxon>Cellulomonas</taxon>
    </lineage>
</organism>
<feature type="transmembrane region" description="Helical" evidence="7">
    <location>
        <begin position="146"/>
        <end position="169"/>
    </location>
</feature>
<dbReference type="InterPro" id="IPR000515">
    <property type="entry name" value="MetI-like"/>
</dbReference>
<keyword evidence="3" id="KW-1003">Cell membrane</keyword>
<feature type="domain" description="ABC transmembrane type-1" evidence="8">
    <location>
        <begin position="78"/>
        <end position="269"/>
    </location>
</feature>
<evidence type="ECO:0000256" key="1">
    <source>
        <dbReference type="ARBA" id="ARBA00004651"/>
    </source>
</evidence>
<feature type="transmembrane region" description="Helical" evidence="7">
    <location>
        <begin position="190"/>
        <end position="212"/>
    </location>
</feature>
<comment type="caution">
    <text evidence="9">The sequence shown here is derived from an EMBL/GenBank/DDBJ whole genome shotgun (WGS) entry which is preliminary data.</text>
</comment>
<comment type="subcellular location">
    <subcellularLocation>
        <location evidence="1 7">Cell membrane</location>
        <topology evidence="1 7">Multi-pass membrane protein</topology>
    </subcellularLocation>
</comment>
<dbReference type="InterPro" id="IPR050901">
    <property type="entry name" value="BP-dep_ABC_trans_perm"/>
</dbReference>
<evidence type="ECO:0000256" key="6">
    <source>
        <dbReference type="ARBA" id="ARBA00023136"/>
    </source>
</evidence>
<reference evidence="9 10" key="1">
    <citation type="submission" date="2023-07" db="EMBL/GenBank/DDBJ databases">
        <title>Sequencing the genomes of 1000 actinobacteria strains.</title>
        <authorList>
            <person name="Klenk H.-P."/>
        </authorList>
    </citation>
    <scope>NUCLEOTIDE SEQUENCE [LARGE SCALE GENOMIC DNA]</scope>
    <source>
        <strain evidence="9 10">DSM 14785</strain>
    </source>
</reference>
<evidence type="ECO:0000256" key="7">
    <source>
        <dbReference type="RuleBase" id="RU363032"/>
    </source>
</evidence>